<accession>A0A8K0R9A1</accession>
<organism evidence="2 3">
    <name type="scientific">Paraphoma chrysanthemicola</name>
    <dbReference type="NCBI Taxonomy" id="798071"/>
    <lineage>
        <taxon>Eukaryota</taxon>
        <taxon>Fungi</taxon>
        <taxon>Dikarya</taxon>
        <taxon>Ascomycota</taxon>
        <taxon>Pezizomycotina</taxon>
        <taxon>Dothideomycetes</taxon>
        <taxon>Pleosporomycetidae</taxon>
        <taxon>Pleosporales</taxon>
        <taxon>Pleosporineae</taxon>
        <taxon>Phaeosphaeriaceae</taxon>
        <taxon>Paraphoma</taxon>
    </lineage>
</organism>
<evidence type="ECO:0000313" key="3">
    <source>
        <dbReference type="Proteomes" id="UP000813461"/>
    </source>
</evidence>
<comment type="caution">
    <text evidence="2">The sequence shown here is derived from an EMBL/GenBank/DDBJ whole genome shotgun (WGS) entry which is preliminary data.</text>
</comment>
<proteinExistence type="predicted"/>
<dbReference type="AlphaFoldDB" id="A0A8K0R9A1"/>
<evidence type="ECO:0000313" key="2">
    <source>
        <dbReference type="EMBL" id="KAH7089845.1"/>
    </source>
</evidence>
<name>A0A8K0R9A1_9PLEO</name>
<sequence length="218" mass="24559">MYFSIPSTLTLLFLAPLAHAAIQQKDFTGLGKIYVLKSEDWRTATPKSKIGCLNDHGKIIGVNSTSDCGVFSRLEDYPYTLSSKHGNCTFEDDTQERNTDSHYGGNDFAWNCAKPHTAEIWDELYTIDGFPYVFLCFGDIACYYDVKRAPEGDEILPLWQYRWGSQQMGITPGHIQTQLLWEKVGELPKREGASLIPSPRIEIQEGMQVPLQGSRARG</sequence>
<feature type="signal peptide" evidence="1">
    <location>
        <begin position="1"/>
        <end position="20"/>
    </location>
</feature>
<dbReference type="EMBL" id="JAGMVJ010000006">
    <property type="protein sequence ID" value="KAH7089845.1"/>
    <property type="molecule type" value="Genomic_DNA"/>
</dbReference>
<feature type="chain" id="PRO_5035471489" evidence="1">
    <location>
        <begin position="21"/>
        <end position="218"/>
    </location>
</feature>
<reference evidence="2" key="1">
    <citation type="journal article" date="2021" name="Nat. Commun.">
        <title>Genetic determinants of endophytism in the Arabidopsis root mycobiome.</title>
        <authorList>
            <person name="Mesny F."/>
            <person name="Miyauchi S."/>
            <person name="Thiergart T."/>
            <person name="Pickel B."/>
            <person name="Atanasova L."/>
            <person name="Karlsson M."/>
            <person name="Huettel B."/>
            <person name="Barry K.W."/>
            <person name="Haridas S."/>
            <person name="Chen C."/>
            <person name="Bauer D."/>
            <person name="Andreopoulos W."/>
            <person name="Pangilinan J."/>
            <person name="LaButti K."/>
            <person name="Riley R."/>
            <person name="Lipzen A."/>
            <person name="Clum A."/>
            <person name="Drula E."/>
            <person name="Henrissat B."/>
            <person name="Kohler A."/>
            <person name="Grigoriev I.V."/>
            <person name="Martin F.M."/>
            <person name="Hacquard S."/>
        </authorList>
    </citation>
    <scope>NUCLEOTIDE SEQUENCE</scope>
    <source>
        <strain evidence="2">MPI-SDFR-AT-0120</strain>
    </source>
</reference>
<gene>
    <name evidence="2" type="ORF">FB567DRAFT_310921</name>
</gene>
<dbReference type="OrthoDB" id="3775566at2759"/>
<evidence type="ECO:0000256" key="1">
    <source>
        <dbReference type="SAM" id="SignalP"/>
    </source>
</evidence>
<keyword evidence="3" id="KW-1185">Reference proteome</keyword>
<dbReference type="Proteomes" id="UP000813461">
    <property type="component" value="Unassembled WGS sequence"/>
</dbReference>
<protein>
    <submittedName>
        <fullName evidence="2">Uncharacterized protein</fullName>
    </submittedName>
</protein>
<keyword evidence="1" id="KW-0732">Signal</keyword>